<accession>A0ABS8D4V6</accession>
<organism evidence="1 2">
    <name type="scientific">Leeia speluncae</name>
    <dbReference type="NCBI Taxonomy" id="2884804"/>
    <lineage>
        <taxon>Bacteria</taxon>
        <taxon>Pseudomonadati</taxon>
        <taxon>Pseudomonadota</taxon>
        <taxon>Betaproteobacteria</taxon>
        <taxon>Neisseriales</taxon>
        <taxon>Leeiaceae</taxon>
        <taxon>Leeia</taxon>
    </lineage>
</organism>
<dbReference type="Gene3D" id="3.40.190.10">
    <property type="entry name" value="Periplasmic binding protein-like II"/>
    <property type="match status" value="2"/>
</dbReference>
<evidence type="ECO:0000313" key="2">
    <source>
        <dbReference type="Proteomes" id="UP001165395"/>
    </source>
</evidence>
<dbReference type="EMBL" id="JAJBZT010000003">
    <property type="protein sequence ID" value="MCB6183250.1"/>
    <property type="molecule type" value="Genomic_DNA"/>
</dbReference>
<sequence length="257" mass="29131">MLRFAWSLLLLATVSGAETVWVAGTEWPPYMGAALPSQGAAAAVVTEAFRSVGVEVKYDFLPWQRTVKDGSQNRKYIGYMPAYYSAERSKNGYLSDQIALSHIGFAKTTHRIIQWKDEQELANYRVGLVKGYVNTPAFDRRLNAGDPNLDLAVSDENNLVKLAAGRIDMALIDRYVFAYYQQFSKEPGVNTTKLEFQGQIVEEKPVYLIFQKNPRGQQYKRKLHEGMQRINMQKTFMLTMQAIVPGFADLDIQANKK</sequence>
<dbReference type="PANTHER" id="PTHR35936:SF25">
    <property type="entry name" value="ABC TRANSPORTER SUBSTRATE-BINDING PROTEIN"/>
    <property type="match status" value="1"/>
</dbReference>
<reference evidence="1" key="1">
    <citation type="submission" date="2021-10" db="EMBL/GenBank/DDBJ databases">
        <title>The complete genome sequence of Leeia sp. TBRC 13508.</title>
        <authorList>
            <person name="Charoenyingcharoen P."/>
            <person name="Yukphan P."/>
        </authorList>
    </citation>
    <scope>NUCLEOTIDE SEQUENCE</scope>
    <source>
        <strain evidence="1">TBRC 13508</strain>
    </source>
</reference>
<gene>
    <name evidence="1" type="ORF">LIN78_06805</name>
</gene>
<keyword evidence="2" id="KW-1185">Reference proteome</keyword>
<comment type="caution">
    <text evidence="1">The sequence shown here is derived from an EMBL/GenBank/DDBJ whole genome shotgun (WGS) entry which is preliminary data.</text>
</comment>
<proteinExistence type="predicted"/>
<dbReference type="SUPFAM" id="SSF53850">
    <property type="entry name" value="Periplasmic binding protein-like II"/>
    <property type="match status" value="1"/>
</dbReference>
<name>A0ABS8D4V6_9NEIS</name>
<evidence type="ECO:0000313" key="1">
    <source>
        <dbReference type="EMBL" id="MCB6183250.1"/>
    </source>
</evidence>
<dbReference type="RefSeq" id="WP_227179840.1">
    <property type="nucleotide sequence ID" value="NZ_JAJBZT010000003.1"/>
</dbReference>
<dbReference type="Proteomes" id="UP001165395">
    <property type="component" value="Unassembled WGS sequence"/>
</dbReference>
<dbReference type="PANTHER" id="PTHR35936">
    <property type="entry name" value="MEMBRANE-BOUND LYTIC MUREIN TRANSGLYCOSYLASE F"/>
    <property type="match status" value="1"/>
</dbReference>
<protein>
    <submittedName>
        <fullName evidence="1">Transporter substrate-binding domain-containing protein</fullName>
    </submittedName>
</protein>